<evidence type="ECO:0000256" key="2">
    <source>
        <dbReference type="ARBA" id="ARBA00023015"/>
    </source>
</evidence>
<dbReference type="SMART" id="SM00906">
    <property type="entry name" value="Fungal_trans"/>
    <property type="match status" value="1"/>
</dbReference>
<evidence type="ECO:0000256" key="1">
    <source>
        <dbReference type="ARBA" id="ARBA00022723"/>
    </source>
</evidence>
<keyword evidence="1" id="KW-0479">Metal-binding</keyword>
<dbReference type="SUPFAM" id="SSF57701">
    <property type="entry name" value="Zn2/Cys6 DNA-binding domain"/>
    <property type="match status" value="1"/>
</dbReference>
<dbReference type="SMART" id="SM00066">
    <property type="entry name" value="GAL4"/>
    <property type="match status" value="1"/>
</dbReference>
<feature type="compositionally biased region" description="Low complexity" evidence="5">
    <location>
        <begin position="192"/>
        <end position="204"/>
    </location>
</feature>
<evidence type="ECO:0000256" key="3">
    <source>
        <dbReference type="ARBA" id="ARBA00023163"/>
    </source>
</evidence>
<feature type="region of interest" description="Disordered" evidence="5">
    <location>
        <begin position="724"/>
        <end position="761"/>
    </location>
</feature>
<dbReference type="GO" id="GO:0000435">
    <property type="term" value="P:positive regulation of transcription from RNA polymerase II promoter by galactose"/>
    <property type="evidence" value="ECO:0007669"/>
    <property type="project" value="TreeGrafter"/>
</dbReference>
<accession>A0AAN6VPW7</accession>
<comment type="caution">
    <text evidence="7">The sequence shown here is derived from an EMBL/GenBank/DDBJ whole genome shotgun (WGS) entry which is preliminary data.</text>
</comment>
<keyword evidence="3" id="KW-0804">Transcription</keyword>
<feature type="region of interest" description="Disordered" evidence="5">
    <location>
        <begin position="37"/>
        <end position="97"/>
    </location>
</feature>
<dbReference type="Pfam" id="PF04082">
    <property type="entry name" value="Fungal_trans"/>
    <property type="match status" value="1"/>
</dbReference>
<dbReference type="GO" id="GO:0008270">
    <property type="term" value="F:zinc ion binding"/>
    <property type="evidence" value="ECO:0007669"/>
    <property type="project" value="InterPro"/>
</dbReference>
<reference evidence="7" key="2">
    <citation type="submission" date="2023-05" db="EMBL/GenBank/DDBJ databases">
        <authorList>
            <consortium name="Lawrence Berkeley National Laboratory"/>
            <person name="Steindorff A."/>
            <person name="Hensen N."/>
            <person name="Bonometti L."/>
            <person name="Westerberg I."/>
            <person name="Brannstrom I.O."/>
            <person name="Guillou S."/>
            <person name="Cros-Aarteil S."/>
            <person name="Calhoun S."/>
            <person name="Haridas S."/>
            <person name="Kuo A."/>
            <person name="Mondo S."/>
            <person name="Pangilinan J."/>
            <person name="Riley R."/>
            <person name="Labutti K."/>
            <person name="Andreopoulos B."/>
            <person name="Lipzen A."/>
            <person name="Chen C."/>
            <person name="Yanf M."/>
            <person name="Daum C."/>
            <person name="Ng V."/>
            <person name="Clum A."/>
            <person name="Ohm R."/>
            <person name="Martin F."/>
            <person name="Silar P."/>
            <person name="Natvig D."/>
            <person name="Lalanne C."/>
            <person name="Gautier V."/>
            <person name="Ament-Velasquez S.L."/>
            <person name="Kruys A."/>
            <person name="Hutchinson M.I."/>
            <person name="Powell A.J."/>
            <person name="Barry K."/>
            <person name="Miller A.N."/>
            <person name="Grigoriev I.V."/>
            <person name="Debuchy R."/>
            <person name="Gladieux P."/>
            <person name="Thoren M.H."/>
            <person name="Johannesson H."/>
        </authorList>
    </citation>
    <scope>NUCLEOTIDE SEQUENCE</scope>
    <source>
        <strain evidence="7">CBS 538.74</strain>
    </source>
</reference>
<dbReference type="CDD" id="cd00067">
    <property type="entry name" value="GAL4"/>
    <property type="match status" value="1"/>
</dbReference>
<dbReference type="Gene3D" id="4.10.240.10">
    <property type="entry name" value="Zn(2)-C6 fungal-type DNA-binding domain"/>
    <property type="match status" value="1"/>
</dbReference>
<feature type="region of interest" description="Disordered" evidence="5">
    <location>
        <begin position="238"/>
        <end position="266"/>
    </location>
</feature>
<dbReference type="PANTHER" id="PTHR47424">
    <property type="entry name" value="REGULATORY PROTEIN GAL4"/>
    <property type="match status" value="1"/>
</dbReference>
<dbReference type="EMBL" id="MU856884">
    <property type="protein sequence ID" value="KAK4155608.1"/>
    <property type="molecule type" value="Genomic_DNA"/>
</dbReference>
<dbReference type="Pfam" id="PF00172">
    <property type="entry name" value="Zn_clus"/>
    <property type="match status" value="1"/>
</dbReference>
<reference evidence="7" key="1">
    <citation type="journal article" date="2023" name="Mol. Phylogenet. Evol.">
        <title>Genome-scale phylogeny and comparative genomics of the fungal order Sordariales.</title>
        <authorList>
            <person name="Hensen N."/>
            <person name="Bonometti L."/>
            <person name="Westerberg I."/>
            <person name="Brannstrom I.O."/>
            <person name="Guillou S."/>
            <person name="Cros-Aarteil S."/>
            <person name="Calhoun S."/>
            <person name="Haridas S."/>
            <person name="Kuo A."/>
            <person name="Mondo S."/>
            <person name="Pangilinan J."/>
            <person name="Riley R."/>
            <person name="LaButti K."/>
            <person name="Andreopoulos B."/>
            <person name="Lipzen A."/>
            <person name="Chen C."/>
            <person name="Yan M."/>
            <person name="Daum C."/>
            <person name="Ng V."/>
            <person name="Clum A."/>
            <person name="Steindorff A."/>
            <person name="Ohm R.A."/>
            <person name="Martin F."/>
            <person name="Silar P."/>
            <person name="Natvig D.O."/>
            <person name="Lalanne C."/>
            <person name="Gautier V."/>
            <person name="Ament-Velasquez S.L."/>
            <person name="Kruys A."/>
            <person name="Hutchinson M.I."/>
            <person name="Powell A.J."/>
            <person name="Barry K."/>
            <person name="Miller A.N."/>
            <person name="Grigoriev I.V."/>
            <person name="Debuchy R."/>
            <person name="Gladieux P."/>
            <person name="Hiltunen Thoren M."/>
            <person name="Johannesson H."/>
        </authorList>
    </citation>
    <scope>NUCLEOTIDE SEQUENCE</scope>
    <source>
        <strain evidence="7">CBS 538.74</strain>
    </source>
</reference>
<feature type="region of interest" description="Disordered" evidence="5">
    <location>
        <begin position="180"/>
        <end position="213"/>
    </location>
</feature>
<dbReference type="GO" id="GO:0000981">
    <property type="term" value="F:DNA-binding transcription factor activity, RNA polymerase II-specific"/>
    <property type="evidence" value="ECO:0007669"/>
    <property type="project" value="InterPro"/>
</dbReference>
<evidence type="ECO:0000259" key="6">
    <source>
        <dbReference type="PROSITE" id="PS50048"/>
    </source>
</evidence>
<dbReference type="GO" id="GO:0000978">
    <property type="term" value="F:RNA polymerase II cis-regulatory region sequence-specific DNA binding"/>
    <property type="evidence" value="ECO:0007669"/>
    <property type="project" value="TreeGrafter"/>
</dbReference>
<dbReference type="Proteomes" id="UP001302745">
    <property type="component" value="Unassembled WGS sequence"/>
</dbReference>
<name>A0AAN6VPW7_9PEZI</name>
<dbReference type="InterPro" id="IPR036864">
    <property type="entry name" value="Zn2-C6_fun-type_DNA-bd_sf"/>
</dbReference>
<dbReference type="PANTHER" id="PTHR47424:SF5">
    <property type="entry name" value="ZN(II)2CYS6 TRANSCRIPTION FACTOR (EUROFUNG)"/>
    <property type="match status" value="1"/>
</dbReference>
<dbReference type="AlphaFoldDB" id="A0AAN6VPW7"/>
<evidence type="ECO:0000256" key="5">
    <source>
        <dbReference type="SAM" id="MobiDB-lite"/>
    </source>
</evidence>
<keyword evidence="4" id="KW-0539">Nucleus</keyword>
<gene>
    <name evidence="7" type="ORF">C8A00DRAFT_13345</name>
</gene>
<evidence type="ECO:0000313" key="8">
    <source>
        <dbReference type="Proteomes" id="UP001302745"/>
    </source>
</evidence>
<dbReference type="PROSITE" id="PS00463">
    <property type="entry name" value="ZN2_CY6_FUNGAL_1"/>
    <property type="match status" value="1"/>
</dbReference>
<evidence type="ECO:0000313" key="7">
    <source>
        <dbReference type="EMBL" id="KAK4155608.1"/>
    </source>
</evidence>
<protein>
    <submittedName>
        <fullName evidence="7">Protein STB5</fullName>
    </submittedName>
</protein>
<sequence length="822" mass="90417">MDLLENQVSDLRSFLGAAAAPQGPDVVEGGIPGVSPHAAAAYSPDPLQARSHQSSISAPGDNSAAQHHPQSPASSNALAKRRAEDEDDGPAKQQRSKRNRYISIACNECKRRKIKCNGQTPCQRCGHLNLQCLYAPNCCANFKDSDEFRQMADQVSQLQEQVDTLFTSINSLRQETARLAPLQDRVLPPPSTAGTPPASSTSSGRQRPALPFRVPSVFNGPTSIAFTVDAAKNTLHRMGYSGETDGREDGGTQPDPTPHASPLLAPVPSDSLAQGPADPIWEFDEAEMMRLLEVYREEVDVMYPVASVGPVMEHIKYIATWMETARRTGVVPAPGLEQVISDPKTLLLKSFMCCALTVTAHGNSAKAVRLYDSIQPIVDKMLMSDPADVTKLSFLALCAGYRYLSNDEILAWRLIGQVARLCFELGLHRREGLEKVADPQTRRDALHTFWSAYVLDRRWSFSTGLPFVCHDDKIDPKLPYPDGYPFIVAMIGYAKLGAKIWRLVDSFEPAVIWELKLHNFEVLDRDIMEWYESVPEEIRSGPLDVDKMPVPSGPYDVQRARIWTRLRLNQVRIWLYTPVLHSATSIIEHAQLARKAVDLAKQTIRLLAHLNNETDLYRRIQVFYHQFLTSSIAVLFLASTHAPLQFSALCRDEFYMALDLVKEMSSRSWVSHRLWRTIRSLRAYAPKLGLEQFSTGMAHGTLFARDGSRSSDHSPVPMASFNTAAASRSGSRGPAVASPPTLTPGAQPMQLDEPESNGQRLQSEMSRIYEGYTGMTGVVGGVGAMGSPAAVADMGYGGAGLSPAGHAGQGDGGVYQHMKDMF</sequence>
<dbReference type="InterPro" id="IPR051127">
    <property type="entry name" value="Fungal_SecMet_Regulators"/>
</dbReference>
<dbReference type="GO" id="GO:0005634">
    <property type="term" value="C:nucleus"/>
    <property type="evidence" value="ECO:0007669"/>
    <property type="project" value="TreeGrafter"/>
</dbReference>
<organism evidence="7 8">
    <name type="scientific">Chaetomidium leptoderma</name>
    <dbReference type="NCBI Taxonomy" id="669021"/>
    <lineage>
        <taxon>Eukaryota</taxon>
        <taxon>Fungi</taxon>
        <taxon>Dikarya</taxon>
        <taxon>Ascomycota</taxon>
        <taxon>Pezizomycotina</taxon>
        <taxon>Sordariomycetes</taxon>
        <taxon>Sordariomycetidae</taxon>
        <taxon>Sordariales</taxon>
        <taxon>Chaetomiaceae</taxon>
        <taxon>Chaetomidium</taxon>
    </lineage>
</organism>
<dbReference type="InterPro" id="IPR001138">
    <property type="entry name" value="Zn2Cys6_DnaBD"/>
</dbReference>
<keyword evidence="8" id="KW-1185">Reference proteome</keyword>
<feature type="domain" description="Zn(2)-C6 fungal-type" evidence="6">
    <location>
        <begin position="105"/>
        <end position="134"/>
    </location>
</feature>
<feature type="compositionally biased region" description="Low complexity" evidence="5">
    <location>
        <begin position="724"/>
        <end position="738"/>
    </location>
</feature>
<proteinExistence type="predicted"/>
<feature type="compositionally biased region" description="Polar residues" evidence="5">
    <location>
        <begin position="63"/>
        <end position="77"/>
    </location>
</feature>
<dbReference type="GO" id="GO:0006351">
    <property type="term" value="P:DNA-templated transcription"/>
    <property type="evidence" value="ECO:0007669"/>
    <property type="project" value="InterPro"/>
</dbReference>
<evidence type="ECO:0000256" key="4">
    <source>
        <dbReference type="ARBA" id="ARBA00023242"/>
    </source>
</evidence>
<dbReference type="CDD" id="cd12148">
    <property type="entry name" value="fungal_TF_MHR"/>
    <property type="match status" value="1"/>
</dbReference>
<keyword evidence="2" id="KW-0805">Transcription regulation</keyword>
<dbReference type="PROSITE" id="PS50048">
    <property type="entry name" value="ZN2_CY6_FUNGAL_2"/>
    <property type="match status" value="1"/>
</dbReference>
<dbReference type="InterPro" id="IPR007219">
    <property type="entry name" value="XnlR_reg_dom"/>
</dbReference>